<dbReference type="InterPro" id="IPR025608">
    <property type="entry name" value="TcpE"/>
</dbReference>
<dbReference type="EMBL" id="CABEID010000001">
    <property type="protein sequence ID" value="VTS44056.1"/>
    <property type="molecule type" value="Genomic_DNA"/>
</dbReference>
<keyword evidence="1" id="KW-0812">Transmembrane</keyword>
<evidence type="ECO:0000256" key="1">
    <source>
        <dbReference type="SAM" id="Phobius"/>
    </source>
</evidence>
<organism evidence="2 3">
    <name type="scientific">Streptococcus anginosus</name>
    <dbReference type="NCBI Taxonomy" id="1328"/>
    <lineage>
        <taxon>Bacteria</taxon>
        <taxon>Bacillati</taxon>
        <taxon>Bacillota</taxon>
        <taxon>Bacilli</taxon>
        <taxon>Lactobacillales</taxon>
        <taxon>Streptococcaceae</taxon>
        <taxon>Streptococcus</taxon>
        <taxon>Streptococcus anginosus group</taxon>
    </lineage>
</organism>
<name>A0A4U9ZUA9_STRAP</name>
<keyword evidence="1" id="KW-1133">Transmembrane helix</keyword>
<dbReference type="AlphaFoldDB" id="A0A4U9ZUA9"/>
<keyword evidence="1" id="KW-0472">Membrane</keyword>
<evidence type="ECO:0000313" key="2">
    <source>
        <dbReference type="EMBL" id="VTS44056.1"/>
    </source>
</evidence>
<feature type="transmembrane region" description="Helical" evidence="1">
    <location>
        <begin position="56"/>
        <end position="78"/>
    </location>
</feature>
<accession>A0A4U9ZUA9</accession>
<dbReference type="Proteomes" id="UP000403538">
    <property type="component" value="Unassembled WGS sequence"/>
</dbReference>
<sequence length="155" mass="18715">MSLAGSSVSLELKRGCDMEEERFYDYARGINAPYWIQEVKTQKGKRIWYFATPMQLSFFVVFALILILMLTVFSSLLLPLNKLTHSISCYLYWYIPYKLAKFYTEYEPQGKKMHVFLWDYICYLIDFRLNRKAIYHEDRMKMMDEEEIVFEKTDL</sequence>
<dbReference type="Pfam" id="PF12648">
    <property type="entry name" value="TcpE"/>
    <property type="match status" value="1"/>
</dbReference>
<evidence type="ECO:0000313" key="3">
    <source>
        <dbReference type="Proteomes" id="UP000403538"/>
    </source>
</evidence>
<proteinExistence type="predicted"/>
<gene>
    <name evidence="2" type="ORF">NCTC11062_01608</name>
</gene>
<reference evidence="2 3" key="1">
    <citation type="submission" date="2019-05" db="EMBL/GenBank/DDBJ databases">
        <authorList>
            <consortium name="Pathogen Informatics"/>
        </authorList>
    </citation>
    <scope>NUCLEOTIDE SEQUENCE [LARGE SCALE GENOMIC DNA]</scope>
    <source>
        <strain evidence="2 3">NCTC11062</strain>
    </source>
</reference>
<protein>
    <submittedName>
        <fullName evidence="2">ICESt1 ORFE</fullName>
    </submittedName>
</protein>